<sequence>MRISLVSVAVAMGIASSWLSPTSVRGADYPVEFSDFFEMQQEDVMVRLAGDAVGLKVEAQASYDRFLLPDSQAASLTRYLVDKGLSDSAAETITHALTQGVPANPECKVSSADCKPGVTGKEIQYVFDYDNNTLAIFVGSALLTRAASGEVAYHSAARANNAFVNQARLYSYADQDTNGGMTASNLTTVGLPYGHLLFNTQAQSASGDFAVFKGVYDLEVEGFRAVAGYSERDRIFFNSTDFLNDDAEYTSYSFQVGSSRNLVRGGKDNLQSIYLFAPQAGQLEIYQGDRLLLTRVVSEGRQDVAYSDLPPGVYNVRVVLRAGGRVVLDEQRQIVNSQQFSLPTGDWDYALTAGRFEDVPEQDELSWLRSPENFSQHYAQGRLSWRVADNVLLAGGITSNQDDHYGQVGVNYAWSDWLQASYMMGLFSSEDSYQLATLTMGPVFLSMNRFETDETNRNYRLASQLYDEFAYRQFSASYSAPLWGGSSYVTYSHYDSESPYTQTEVRVSDTDDISVGWMASLFGGQWSFDATHSNNEDYSDFRVGVMATYTLDDDITSSFSLTTDKSGRSRAEGSLTKNMTHGDWTATGTTSLALQSQSDVQTEATLSGTVNGHTQWFGAGAYGYVGNDNRNMASMTLTGTQFVSAEGVGFTHQAGSSFIHVTPEVAAVNPKGEYDATQATGVSLDDVHYNVRQGERTTYHGNLDGGDTVIPLTPYTDTEFVIDADSRDLHIDNNVRREFVYPGTVYMVDARVTPMVSQLFVLNDIRGKPVRNIRCVGDACSGVEPLSEDGVFRVNYRAGGDYRLVSANLLCITEAGKAQAGAIETACLPGLMSEGGRIAFTSEEMPGAGNLLYIGKYQSTQEASAIIGKLGAVGLAAQSVEVGGNLYLYVKNNKTFSLTQRTMLEGLEAYIVLNDASVDKLMTAR</sequence>
<dbReference type="Pfam" id="PF16967">
    <property type="entry name" value="TcfC"/>
    <property type="match status" value="1"/>
</dbReference>
<dbReference type="Pfam" id="PF15976">
    <property type="entry name" value="CooC_C"/>
    <property type="match status" value="1"/>
</dbReference>
<evidence type="ECO:0000256" key="1">
    <source>
        <dbReference type="ARBA" id="ARBA00022729"/>
    </source>
</evidence>
<dbReference type="EMBL" id="NQMM01000063">
    <property type="protein sequence ID" value="PKQ72240.1"/>
    <property type="molecule type" value="Genomic_DNA"/>
</dbReference>
<comment type="caution">
    <text evidence="4">The sequence shown here is derived from an EMBL/GenBank/DDBJ whole genome shotgun (WGS) entry which is preliminary data.</text>
</comment>
<evidence type="ECO:0000313" key="5">
    <source>
        <dbReference type="Proteomes" id="UP000233467"/>
    </source>
</evidence>
<gene>
    <name evidence="4" type="ORF">CJP16_21705</name>
</gene>
<evidence type="ECO:0000259" key="2">
    <source>
        <dbReference type="Pfam" id="PF15976"/>
    </source>
</evidence>
<name>A0A2N3IN15_AERSO</name>
<proteinExistence type="predicted"/>
<dbReference type="AlphaFoldDB" id="A0A2N3IN15"/>
<evidence type="ECO:0000259" key="3">
    <source>
        <dbReference type="Pfam" id="PF16967"/>
    </source>
</evidence>
<dbReference type="RefSeq" id="WP_101326576.1">
    <property type="nucleotide sequence ID" value="NZ_NQML01000083.1"/>
</dbReference>
<dbReference type="InterPro" id="IPR031917">
    <property type="entry name" value="Pilus_assem_C"/>
</dbReference>
<keyword evidence="5" id="KW-1185">Reference proteome</keyword>
<feature type="domain" description="Pilus assembly protein C-terminal" evidence="2">
    <location>
        <begin position="740"/>
        <end position="812"/>
    </location>
</feature>
<dbReference type="Proteomes" id="UP000233467">
    <property type="component" value="Unassembled WGS sequence"/>
</dbReference>
<feature type="domain" description="Pilus assembly protein E-set like" evidence="3">
    <location>
        <begin position="272"/>
        <end position="336"/>
    </location>
</feature>
<keyword evidence="1" id="KW-0732">Signal</keyword>
<evidence type="ECO:0000313" key="4">
    <source>
        <dbReference type="EMBL" id="PKQ72240.1"/>
    </source>
</evidence>
<protein>
    <submittedName>
        <fullName evidence="4">Uncharacterized protein</fullName>
    </submittedName>
</protein>
<dbReference type="InterPro" id="IPR032636">
    <property type="entry name" value="Pilus_assem_E-set-like_dom"/>
</dbReference>
<accession>A0A2N3IN15</accession>
<reference evidence="4 5" key="1">
    <citation type="journal article" date="2017" name="Front. Microbiol.">
        <title>Strong Genomic and Phenotypic Heterogeneity in the Aeromonas sobria Species Complex.</title>
        <authorList>
            <person name="Gauthier J."/>
            <person name="Vincent A.T."/>
            <person name="Charette S.J."/>
            <person name="Derome N."/>
        </authorList>
    </citation>
    <scope>NUCLEOTIDE SEQUENCE [LARGE SCALE GENOMIC DNA]</scope>
    <source>
        <strain evidence="4 5">TM18</strain>
    </source>
</reference>
<organism evidence="4 5">
    <name type="scientific">Aeromonas sobria</name>
    <dbReference type="NCBI Taxonomy" id="646"/>
    <lineage>
        <taxon>Bacteria</taxon>
        <taxon>Pseudomonadati</taxon>
        <taxon>Pseudomonadota</taxon>
        <taxon>Gammaproteobacteria</taxon>
        <taxon>Aeromonadales</taxon>
        <taxon>Aeromonadaceae</taxon>
        <taxon>Aeromonas</taxon>
    </lineage>
</organism>